<dbReference type="AlphaFoldDB" id="A0A1S4AEN0"/>
<accession>A0A1S4AEN0</accession>
<dbReference type="PANTHER" id="PTHR32108:SF9">
    <property type="entry name" value="REVERSE TRANSCRIPTASE RNASE H-LIKE DOMAIN-CONTAINING PROTEIN"/>
    <property type="match status" value="1"/>
</dbReference>
<dbReference type="CDD" id="cd00303">
    <property type="entry name" value="retropepsin_like"/>
    <property type="match status" value="1"/>
</dbReference>
<evidence type="ECO:0000256" key="1">
    <source>
        <dbReference type="SAM" id="MobiDB-lite"/>
    </source>
</evidence>
<reference evidence="2" key="1">
    <citation type="submission" date="2025-08" db="UniProtKB">
        <authorList>
            <consortium name="RefSeq"/>
        </authorList>
    </citation>
    <scope>IDENTIFICATION</scope>
</reference>
<proteinExistence type="predicted"/>
<organism evidence="2">
    <name type="scientific">Nicotiana tabacum</name>
    <name type="common">Common tobacco</name>
    <dbReference type="NCBI Taxonomy" id="4097"/>
    <lineage>
        <taxon>Eukaryota</taxon>
        <taxon>Viridiplantae</taxon>
        <taxon>Streptophyta</taxon>
        <taxon>Embryophyta</taxon>
        <taxon>Tracheophyta</taxon>
        <taxon>Spermatophyta</taxon>
        <taxon>Magnoliopsida</taxon>
        <taxon>eudicotyledons</taxon>
        <taxon>Gunneridae</taxon>
        <taxon>Pentapetalae</taxon>
        <taxon>asterids</taxon>
        <taxon>lamiids</taxon>
        <taxon>Solanales</taxon>
        <taxon>Solanaceae</taxon>
        <taxon>Nicotianoideae</taxon>
        <taxon>Nicotianeae</taxon>
        <taxon>Nicotiana</taxon>
    </lineage>
</organism>
<evidence type="ECO:0000313" key="2">
    <source>
        <dbReference type="RefSeq" id="XP_016475145.1"/>
    </source>
</evidence>
<protein>
    <submittedName>
        <fullName evidence="2">Uncharacterized protein</fullName>
    </submittedName>
</protein>
<gene>
    <name evidence="2" type="primary">LOC107796834</name>
</gene>
<dbReference type="KEGG" id="nta:107796834"/>
<dbReference type="InterPro" id="IPR021109">
    <property type="entry name" value="Peptidase_aspartic_dom_sf"/>
</dbReference>
<feature type="compositionally biased region" description="Polar residues" evidence="1">
    <location>
        <begin position="10"/>
        <end position="26"/>
    </location>
</feature>
<dbReference type="PANTHER" id="PTHR32108">
    <property type="entry name" value="DNA-DIRECTED RNA POLYMERASE SUBUNIT ALPHA"/>
    <property type="match status" value="1"/>
</dbReference>
<dbReference type="Gene3D" id="2.40.70.10">
    <property type="entry name" value="Acid Proteases"/>
    <property type="match status" value="1"/>
</dbReference>
<dbReference type="OrthoDB" id="1724165at2759"/>
<sequence length="519" mass="58859">MVENDLKNGRSISQSALRDTSQAIQNGSGGLANRKKREEGALMTLGLRGPHRPRDHSYLPSRTPQHYYPHQDAAYAVAPPRYAIGLLQLVPPNRQNPESPSYRPGTRCAYYSGAERHDTEDFWTLKRAVENLIEQKRVVLRDEEVPNVTNNSLPTHNNGPVIGIICDDKEFYPALKAIISIVDSEARPKAALKQARNEKKITLTPQVAETNTGAAPSKDAILYVPRAPRKEQLMLNTPKRFEQRKVTLNVPKLYVPKGTYVARGPVISPRLNEPVVISRAPQSPMRDPIAVPWNYSKTVVTYKGKEIMGEVNEMNQPRKYHNPEEQKMLILSKDKQFPPKKPVSYEEVKEFFRKMKTSEYAIIDQLRKTPSQVSLLSLFISSNEHQKVLLKTLNEAYVPVEISVEQLRVMLDGGSRVDICPLSTLQRMKIRTERIRPNNVCVCAFDGVKRDTIGETDLILTIGPVDFEVTFQVLNMDTSYNFLLGRPWIHTAGAVPFTVYQMVKFEHENQEIVVHGKDE</sequence>
<dbReference type="PaxDb" id="4097-A0A1S4AEN0"/>
<name>A0A1S4AEN0_TOBAC</name>
<dbReference type="RefSeq" id="XP_016475145.1">
    <property type="nucleotide sequence ID" value="XM_016619659.1"/>
</dbReference>
<feature type="region of interest" description="Disordered" evidence="1">
    <location>
        <begin position="1"/>
        <end position="38"/>
    </location>
</feature>